<gene>
    <name evidence="1" type="ORF">ACFQS9_21840</name>
</gene>
<keyword evidence="2" id="KW-1185">Reference proteome</keyword>
<comment type="caution">
    <text evidence="1">The sequence shown here is derived from an EMBL/GenBank/DDBJ whole genome shotgun (WGS) entry which is preliminary data.</text>
</comment>
<organism evidence="1 2">
    <name type="scientific">Rhodococcus daqingensis</name>
    <dbReference type="NCBI Taxonomy" id="2479363"/>
    <lineage>
        <taxon>Bacteria</taxon>
        <taxon>Bacillati</taxon>
        <taxon>Actinomycetota</taxon>
        <taxon>Actinomycetes</taxon>
        <taxon>Mycobacteriales</taxon>
        <taxon>Nocardiaceae</taxon>
        <taxon>Rhodococcus</taxon>
    </lineage>
</organism>
<evidence type="ECO:0000313" key="1">
    <source>
        <dbReference type="EMBL" id="MFC7450544.1"/>
    </source>
</evidence>
<proteinExistence type="predicted"/>
<name>A0ABW2S447_9NOCA</name>
<evidence type="ECO:0000313" key="2">
    <source>
        <dbReference type="Proteomes" id="UP001596484"/>
    </source>
</evidence>
<dbReference type="RefSeq" id="WP_378408581.1">
    <property type="nucleotide sequence ID" value="NZ_JBHTCS010000026.1"/>
</dbReference>
<protein>
    <recommendedName>
        <fullName evidence="3">DUF2190 domain-containing protein</fullName>
    </recommendedName>
</protein>
<evidence type="ECO:0008006" key="3">
    <source>
        <dbReference type="Google" id="ProtNLM"/>
    </source>
</evidence>
<sequence length="145" mass="14088">MSAIPQVTKAGPKSFTPAELILGGQLVEARAAGRIGVAAAGSTKVLGVALTDAQNPDTFTGEPVIVNGRPVLNAAVLPSVVAVAYGGIETPVVYAAAAVFGDRLVAAAGGKVTPAAATPDARTIVGICTAPAGVAANATGLMRTA</sequence>
<dbReference type="EMBL" id="JBHTCS010000026">
    <property type="protein sequence ID" value="MFC7450544.1"/>
    <property type="molecule type" value="Genomic_DNA"/>
</dbReference>
<accession>A0ABW2S447</accession>
<dbReference type="Proteomes" id="UP001596484">
    <property type="component" value="Unassembled WGS sequence"/>
</dbReference>
<reference evidence="2" key="1">
    <citation type="journal article" date="2019" name="Int. J. Syst. Evol. Microbiol.">
        <title>The Global Catalogue of Microorganisms (GCM) 10K type strain sequencing project: providing services to taxonomists for standard genome sequencing and annotation.</title>
        <authorList>
            <consortium name="The Broad Institute Genomics Platform"/>
            <consortium name="The Broad Institute Genome Sequencing Center for Infectious Disease"/>
            <person name="Wu L."/>
            <person name="Ma J."/>
        </authorList>
    </citation>
    <scope>NUCLEOTIDE SEQUENCE [LARGE SCALE GENOMIC DNA]</scope>
    <source>
        <strain evidence="2">ICMP 19430</strain>
    </source>
</reference>